<organism evidence="1">
    <name type="scientific">marine metagenome</name>
    <dbReference type="NCBI Taxonomy" id="408172"/>
    <lineage>
        <taxon>unclassified sequences</taxon>
        <taxon>metagenomes</taxon>
        <taxon>ecological metagenomes</taxon>
    </lineage>
</organism>
<name>A0A383B675_9ZZZZ</name>
<evidence type="ECO:0000313" key="1">
    <source>
        <dbReference type="EMBL" id="SVE15259.1"/>
    </source>
</evidence>
<evidence type="ECO:0008006" key="2">
    <source>
        <dbReference type="Google" id="ProtNLM"/>
    </source>
</evidence>
<dbReference type="GO" id="GO:0005739">
    <property type="term" value="C:mitochondrion"/>
    <property type="evidence" value="ECO:0007669"/>
    <property type="project" value="TreeGrafter"/>
</dbReference>
<accession>A0A383B675</accession>
<dbReference type="EMBL" id="UINC01197660">
    <property type="protein sequence ID" value="SVE15259.1"/>
    <property type="molecule type" value="Genomic_DNA"/>
</dbReference>
<proteinExistence type="predicted"/>
<dbReference type="PANTHER" id="PTHR31340:SF3">
    <property type="entry name" value="MITOCHONDRIAL GENOME MAINTENANCE EXONUCLEASE 1"/>
    <property type="match status" value="1"/>
</dbReference>
<feature type="non-terminal residue" evidence="1">
    <location>
        <position position="171"/>
    </location>
</feature>
<dbReference type="Gene3D" id="3.90.320.10">
    <property type="match status" value="1"/>
</dbReference>
<dbReference type="GO" id="GO:0008297">
    <property type="term" value="F:single-stranded DNA exodeoxyribonuclease activity"/>
    <property type="evidence" value="ECO:0007669"/>
    <property type="project" value="TreeGrafter"/>
</dbReference>
<dbReference type="AlphaFoldDB" id="A0A383B675"/>
<sequence length="171" mass="19460">MSLLVELYPYTSLKRTTKQSKRLYSTPSGDVPSVTTILDATKSAESRRALSAWRKRIGIQEAQRITSEAANIGTVVHSMLEYYIKGKEITPKSNIIYKRAEKLADIVIEQGFKNLNEVWGTEVSLFYPDLYAGTTDCVGMWKNKPAIIDFKTTKKPKKREWIDDYFLQGVA</sequence>
<dbReference type="PANTHER" id="PTHR31340">
    <property type="entry name" value="MITOCHONDRIAL GENOME MAINTENANCE EXONUCLEASE 1"/>
    <property type="match status" value="1"/>
</dbReference>
<protein>
    <recommendedName>
        <fullName evidence="2">PD-(D/E)XK endonuclease-like domain-containing protein</fullName>
    </recommendedName>
</protein>
<dbReference type="GO" id="GO:0006264">
    <property type="term" value="P:mitochondrial DNA replication"/>
    <property type="evidence" value="ECO:0007669"/>
    <property type="project" value="TreeGrafter"/>
</dbReference>
<dbReference type="InterPro" id="IPR011604">
    <property type="entry name" value="PDDEXK-like_dom_sf"/>
</dbReference>
<reference evidence="1" key="1">
    <citation type="submission" date="2018-05" db="EMBL/GenBank/DDBJ databases">
        <authorList>
            <person name="Lanie J.A."/>
            <person name="Ng W.-L."/>
            <person name="Kazmierczak K.M."/>
            <person name="Andrzejewski T.M."/>
            <person name="Davidsen T.M."/>
            <person name="Wayne K.J."/>
            <person name="Tettelin H."/>
            <person name="Glass J.I."/>
            <person name="Rusch D."/>
            <person name="Podicherti R."/>
            <person name="Tsui H.-C.T."/>
            <person name="Winkler M.E."/>
        </authorList>
    </citation>
    <scope>NUCLEOTIDE SEQUENCE</scope>
</reference>
<gene>
    <name evidence="1" type="ORF">METZ01_LOCUS468113</name>
</gene>